<comment type="subcellular location">
    <subcellularLocation>
        <location evidence="2 16">Cytoplasm</location>
    </subcellularLocation>
</comment>
<dbReference type="Proteomes" id="UP000184082">
    <property type="component" value="Unassembled WGS sequence"/>
</dbReference>
<dbReference type="PROSITE" id="PS01316">
    <property type="entry name" value="ATP_P_PHORIBOSYLTR"/>
    <property type="match status" value="1"/>
</dbReference>
<protein>
    <recommendedName>
        <fullName evidence="7 16">ATP phosphoribosyltransferase</fullName>
        <shortName evidence="16">ATP-PRT</shortName>
        <shortName evidence="16">ATP-PRTase</shortName>
        <ecNumber evidence="6 16">2.4.2.17</ecNumber>
    </recommendedName>
</protein>
<evidence type="ECO:0000256" key="5">
    <source>
        <dbReference type="ARBA" id="ARBA00011496"/>
    </source>
</evidence>
<evidence type="ECO:0000256" key="4">
    <source>
        <dbReference type="ARBA" id="ARBA00009489"/>
    </source>
</evidence>
<dbReference type="Gene3D" id="3.40.190.10">
    <property type="entry name" value="Periplasmic binding protein-like II"/>
    <property type="match status" value="2"/>
</dbReference>
<dbReference type="GO" id="GO:0005524">
    <property type="term" value="F:ATP binding"/>
    <property type="evidence" value="ECO:0007669"/>
    <property type="project" value="UniProtKB-KW"/>
</dbReference>
<dbReference type="Pfam" id="PF01634">
    <property type="entry name" value="HisG"/>
    <property type="match status" value="1"/>
</dbReference>
<dbReference type="InterPro" id="IPR001348">
    <property type="entry name" value="ATP_PRibTrfase_HisG"/>
</dbReference>
<dbReference type="STRING" id="1121266.SAMN02745883_01954"/>
<dbReference type="GO" id="GO:0003879">
    <property type="term" value="F:ATP phosphoribosyltransferase activity"/>
    <property type="evidence" value="ECO:0007669"/>
    <property type="project" value="UniProtKB-UniRule"/>
</dbReference>
<evidence type="ECO:0000256" key="1">
    <source>
        <dbReference type="ARBA" id="ARBA00000915"/>
    </source>
</evidence>
<dbReference type="PANTHER" id="PTHR21403:SF8">
    <property type="entry name" value="ATP PHOSPHORIBOSYLTRANSFERASE"/>
    <property type="match status" value="1"/>
</dbReference>
<evidence type="ECO:0000256" key="8">
    <source>
        <dbReference type="ARBA" id="ARBA00022490"/>
    </source>
</evidence>
<dbReference type="GO" id="GO:0000105">
    <property type="term" value="P:L-histidine biosynthetic process"/>
    <property type="evidence" value="ECO:0007669"/>
    <property type="project" value="UniProtKB-UniRule"/>
</dbReference>
<evidence type="ECO:0000256" key="13">
    <source>
        <dbReference type="ARBA" id="ARBA00022840"/>
    </source>
</evidence>
<dbReference type="HAMAP" id="MF_01018">
    <property type="entry name" value="HisG_Short"/>
    <property type="match status" value="1"/>
</dbReference>
<proteinExistence type="inferred from homology"/>
<evidence type="ECO:0000259" key="17">
    <source>
        <dbReference type="Pfam" id="PF01634"/>
    </source>
</evidence>
<dbReference type="AlphaFoldDB" id="A0A1M6S4G9"/>
<evidence type="ECO:0000256" key="12">
    <source>
        <dbReference type="ARBA" id="ARBA00022741"/>
    </source>
</evidence>
<keyword evidence="14 16" id="KW-0368">Histidine biosynthesis</keyword>
<dbReference type="GO" id="GO:0005737">
    <property type="term" value="C:cytoplasm"/>
    <property type="evidence" value="ECO:0007669"/>
    <property type="project" value="UniProtKB-SubCell"/>
</dbReference>
<evidence type="ECO:0000256" key="15">
    <source>
        <dbReference type="ARBA" id="ARBA00024861"/>
    </source>
</evidence>
<accession>A0A1M6S4G9</accession>
<keyword evidence="13 16" id="KW-0067">ATP-binding</keyword>
<keyword evidence="12 16" id="KW-0547">Nucleotide-binding</keyword>
<comment type="catalytic activity">
    <reaction evidence="1 16">
        <text>1-(5-phospho-beta-D-ribosyl)-ATP + diphosphate = 5-phospho-alpha-D-ribose 1-diphosphate + ATP</text>
        <dbReference type="Rhea" id="RHEA:18473"/>
        <dbReference type="ChEBI" id="CHEBI:30616"/>
        <dbReference type="ChEBI" id="CHEBI:33019"/>
        <dbReference type="ChEBI" id="CHEBI:58017"/>
        <dbReference type="ChEBI" id="CHEBI:73183"/>
        <dbReference type="EC" id="2.4.2.17"/>
    </reaction>
</comment>
<organism evidence="18 19">
    <name type="scientific">Caminicella sporogenes DSM 14501</name>
    <dbReference type="NCBI Taxonomy" id="1121266"/>
    <lineage>
        <taxon>Bacteria</taxon>
        <taxon>Bacillati</taxon>
        <taxon>Bacillota</taxon>
        <taxon>Clostridia</taxon>
        <taxon>Peptostreptococcales</taxon>
        <taxon>Caminicellaceae</taxon>
        <taxon>Caminicella</taxon>
    </lineage>
</organism>
<dbReference type="InterPro" id="IPR013820">
    <property type="entry name" value="ATP_PRibTrfase_cat"/>
</dbReference>
<evidence type="ECO:0000256" key="10">
    <source>
        <dbReference type="ARBA" id="ARBA00022676"/>
    </source>
</evidence>
<evidence type="ECO:0000313" key="19">
    <source>
        <dbReference type="Proteomes" id="UP000184082"/>
    </source>
</evidence>
<keyword evidence="19" id="KW-1185">Reference proteome</keyword>
<dbReference type="InterPro" id="IPR024893">
    <property type="entry name" value="ATP_PRibTrfase_HisG_short"/>
</dbReference>
<comment type="subunit">
    <text evidence="5 16">Heteromultimer composed of HisG and HisZ subunits.</text>
</comment>
<evidence type="ECO:0000256" key="7">
    <source>
        <dbReference type="ARBA" id="ARBA00020998"/>
    </source>
</evidence>
<dbReference type="CDD" id="cd13595">
    <property type="entry name" value="PBP2_HisGs"/>
    <property type="match status" value="1"/>
</dbReference>
<reference evidence="18 19" key="1">
    <citation type="submission" date="2016-11" db="EMBL/GenBank/DDBJ databases">
        <authorList>
            <person name="Jaros S."/>
            <person name="Januszkiewicz K."/>
            <person name="Wedrychowicz H."/>
        </authorList>
    </citation>
    <scope>NUCLEOTIDE SEQUENCE [LARGE SCALE GENOMIC DNA]</scope>
    <source>
        <strain evidence="18 19">DSM 14501</strain>
    </source>
</reference>
<keyword evidence="8 16" id="KW-0963">Cytoplasm</keyword>
<sequence length="215" mass="24281">MDFIKIALAKGRLAGDSLEMLKKIGIEFKEYSKKSRKLIFINNEEKIKLVFVKSTDIPIYVEKGAVDIGIVGKDILMENRADVYEILNLNIGKCKLCIAALKEYQSSRNRKLIVGTKYPNIAKNYFHRKKILSEVIKLNGSVELAPILGLSDVIVDIVETGKTLHENGLIVLEEMYSLSARLVVNKASLKTKGNKIEKIIMRLEEVIKENKDENS</sequence>
<comment type="pathway">
    <text evidence="3 16">Amino-acid biosynthesis; L-histidine biosynthesis; L-histidine from 5-phospho-alpha-D-ribose 1-diphosphate: step 1/9.</text>
</comment>
<comment type="function">
    <text evidence="15 16">Catalyzes the condensation of ATP and 5-phosphoribose 1-diphosphate to form N'-(5'-phosphoribosyl)-ATP (PR-ATP). Has a crucial role in the pathway because the rate of histidine biosynthesis seems to be controlled primarily by regulation of HisG enzymatic activity.</text>
</comment>
<name>A0A1M6S4G9_9FIRM</name>
<evidence type="ECO:0000256" key="6">
    <source>
        <dbReference type="ARBA" id="ARBA00011946"/>
    </source>
</evidence>
<evidence type="ECO:0000256" key="14">
    <source>
        <dbReference type="ARBA" id="ARBA00023102"/>
    </source>
</evidence>
<dbReference type="PANTHER" id="PTHR21403">
    <property type="entry name" value="ATP PHOSPHORIBOSYLTRANSFERASE ATP-PRTASE"/>
    <property type="match status" value="1"/>
</dbReference>
<dbReference type="EC" id="2.4.2.17" evidence="6 16"/>
<dbReference type="UniPathway" id="UPA00031">
    <property type="reaction ID" value="UER00006"/>
</dbReference>
<dbReference type="FunFam" id="3.40.190.10:FF:000011">
    <property type="entry name" value="ATP phosphoribosyltransferase"/>
    <property type="match status" value="1"/>
</dbReference>
<dbReference type="EMBL" id="FRAJ01000016">
    <property type="protein sequence ID" value="SHK39559.1"/>
    <property type="molecule type" value="Genomic_DNA"/>
</dbReference>
<evidence type="ECO:0000256" key="16">
    <source>
        <dbReference type="HAMAP-Rule" id="MF_01018"/>
    </source>
</evidence>
<evidence type="ECO:0000256" key="9">
    <source>
        <dbReference type="ARBA" id="ARBA00022605"/>
    </source>
</evidence>
<evidence type="ECO:0000256" key="2">
    <source>
        <dbReference type="ARBA" id="ARBA00004496"/>
    </source>
</evidence>
<comment type="domain">
    <text evidence="16">Lacks the C-terminal regulatory region which is replaced by HisZ.</text>
</comment>
<dbReference type="RefSeq" id="WP_072968034.1">
    <property type="nucleotide sequence ID" value="NZ_FRAJ01000016.1"/>
</dbReference>
<dbReference type="FunFam" id="3.40.190.10:FF:000008">
    <property type="entry name" value="ATP phosphoribosyltransferase"/>
    <property type="match status" value="1"/>
</dbReference>
<dbReference type="SUPFAM" id="SSF53850">
    <property type="entry name" value="Periplasmic binding protein-like II"/>
    <property type="match status" value="1"/>
</dbReference>
<dbReference type="InterPro" id="IPR018198">
    <property type="entry name" value="ATP_PRibTrfase_CS"/>
</dbReference>
<evidence type="ECO:0000256" key="11">
    <source>
        <dbReference type="ARBA" id="ARBA00022679"/>
    </source>
</evidence>
<keyword evidence="9 16" id="KW-0028">Amino-acid biosynthesis</keyword>
<evidence type="ECO:0000256" key="3">
    <source>
        <dbReference type="ARBA" id="ARBA00004667"/>
    </source>
</evidence>
<gene>
    <name evidence="16" type="primary">hisG</name>
    <name evidence="18" type="ORF">SAMN02745883_01954</name>
</gene>
<comment type="similarity">
    <text evidence="4 16">Belongs to the ATP phosphoribosyltransferase family. Short subfamily.</text>
</comment>
<keyword evidence="11 16" id="KW-0808">Transferase</keyword>
<evidence type="ECO:0000313" key="18">
    <source>
        <dbReference type="EMBL" id="SHK39559.1"/>
    </source>
</evidence>
<keyword evidence="10 16" id="KW-0328">Glycosyltransferase</keyword>
<feature type="domain" description="ATP phosphoribosyltransferase catalytic" evidence="17">
    <location>
        <begin position="54"/>
        <end position="204"/>
    </location>
</feature>
<dbReference type="NCBIfam" id="TIGR00070">
    <property type="entry name" value="hisG"/>
    <property type="match status" value="1"/>
</dbReference>